<dbReference type="EMBL" id="KE504152">
    <property type="protein sequence ID" value="EPS99955.1"/>
    <property type="molecule type" value="Genomic_DNA"/>
</dbReference>
<gene>
    <name evidence="1" type="ORF">FOMPIDRAFT_1050051</name>
</gene>
<keyword evidence="2" id="KW-1185">Reference proteome</keyword>
<dbReference type="AlphaFoldDB" id="S8FEN3"/>
<dbReference type="InParanoid" id="S8FEN3"/>
<protein>
    <submittedName>
        <fullName evidence="1">Uncharacterized protein</fullName>
    </submittedName>
</protein>
<dbReference type="HOGENOM" id="CLU_882892_0_0_1"/>
<dbReference type="Proteomes" id="UP000015241">
    <property type="component" value="Unassembled WGS sequence"/>
</dbReference>
<proteinExistence type="predicted"/>
<name>S8FEN3_FOMSC</name>
<organism evidence="1 2">
    <name type="scientific">Fomitopsis schrenkii</name>
    <name type="common">Brown rot fungus</name>
    <dbReference type="NCBI Taxonomy" id="2126942"/>
    <lineage>
        <taxon>Eukaryota</taxon>
        <taxon>Fungi</taxon>
        <taxon>Dikarya</taxon>
        <taxon>Basidiomycota</taxon>
        <taxon>Agaricomycotina</taxon>
        <taxon>Agaricomycetes</taxon>
        <taxon>Polyporales</taxon>
        <taxon>Fomitopsis</taxon>
    </lineage>
</organism>
<evidence type="ECO:0000313" key="2">
    <source>
        <dbReference type="Proteomes" id="UP000015241"/>
    </source>
</evidence>
<sequence length="315" mass="34437">MVQFFFDEFDRISSSIASGLVEQLNPSAQPPPWYLQHCGKANARTNVFYATPVSRRCLNNMGDPSAALIIETLGGLIVTTKLQWSYAIVVYRSSTQPLPLGKSVFCITETLMPAATDTRFPFPDRTHYSPRVSVSFIGRSFTIASDAVALLVIWCCIPEGFQSTRTLSWSTKLTAFLWVNGTSTFAFLLLLNLLDLVLDATLVAYGTNGPVFNPFPTLITPITTITILRFTIHLRKVATASQGTQHAATQHVPTVISAPSITPAQRSYGSVIRWIPSGSMQTDWRAPASFGAVASVQDLELGTLARPEEMSPSEV</sequence>
<accession>S8FEN3</accession>
<evidence type="ECO:0000313" key="1">
    <source>
        <dbReference type="EMBL" id="EPS99955.1"/>
    </source>
</evidence>
<reference evidence="1 2" key="1">
    <citation type="journal article" date="2012" name="Science">
        <title>The Paleozoic origin of enzymatic lignin decomposition reconstructed from 31 fungal genomes.</title>
        <authorList>
            <person name="Floudas D."/>
            <person name="Binder M."/>
            <person name="Riley R."/>
            <person name="Barry K."/>
            <person name="Blanchette R.A."/>
            <person name="Henrissat B."/>
            <person name="Martinez A.T."/>
            <person name="Otillar R."/>
            <person name="Spatafora J.W."/>
            <person name="Yadav J.S."/>
            <person name="Aerts A."/>
            <person name="Benoit I."/>
            <person name="Boyd A."/>
            <person name="Carlson A."/>
            <person name="Copeland A."/>
            <person name="Coutinho P.M."/>
            <person name="de Vries R.P."/>
            <person name="Ferreira P."/>
            <person name="Findley K."/>
            <person name="Foster B."/>
            <person name="Gaskell J."/>
            <person name="Glotzer D."/>
            <person name="Gorecki P."/>
            <person name="Heitman J."/>
            <person name="Hesse C."/>
            <person name="Hori C."/>
            <person name="Igarashi K."/>
            <person name="Jurgens J.A."/>
            <person name="Kallen N."/>
            <person name="Kersten P."/>
            <person name="Kohler A."/>
            <person name="Kuees U."/>
            <person name="Kumar T.K.A."/>
            <person name="Kuo A."/>
            <person name="LaButti K."/>
            <person name="Larrondo L.F."/>
            <person name="Lindquist E."/>
            <person name="Ling A."/>
            <person name="Lombard V."/>
            <person name="Lucas S."/>
            <person name="Lundell T."/>
            <person name="Martin R."/>
            <person name="McLaughlin D.J."/>
            <person name="Morgenstern I."/>
            <person name="Morin E."/>
            <person name="Murat C."/>
            <person name="Nagy L.G."/>
            <person name="Nolan M."/>
            <person name="Ohm R.A."/>
            <person name="Patyshakuliyeva A."/>
            <person name="Rokas A."/>
            <person name="Ruiz-Duenas F.J."/>
            <person name="Sabat G."/>
            <person name="Salamov A."/>
            <person name="Samejima M."/>
            <person name="Schmutz J."/>
            <person name="Slot J.C."/>
            <person name="St John F."/>
            <person name="Stenlid J."/>
            <person name="Sun H."/>
            <person name="Sun S."/>
            <person name="Syed K."/>
            <person name="Tsang A."/>
            <person name="Wiebenga A."/>
            <person name="Young D."/>
            <person name="Pisabarro A."/>
            <person name="Eastwood D.C."/>
            <person name="Martin F."/>
            <person name="Cullen D."/>
            <person name="Grigoriev I.V."/>
            <person name="Hibbett D.S."/>
        </authorList>
    </citation>
    <scope>NUCLEOTIDE SEQUENCE</scope>
    <source>
        <strain evidence="2">FP-58527</strain>
    </source>
</reference>